<feature type="binding site" evidence="6">
    <location>
        <position position="206"/>
    </location>
    <ligand>
        <name>a divalent metal cation</name>
        <dbReference type="ChEBI" id="CHEBI:60240"/>
        <label>2</label>
        <note>catalytic</note>
    </ligand>
</feature>
<dbReference type="PRINTS" id="PR00599">
    <property type="entry name" value="MAPEPTIDASE"/>
</dbReference>
<evidence type="ECO:0000256" key="3">
    <source>
        <dbReference type="ARBA" id="ARBA00022670"/>
    </source>
</evidence>
<dbReference type="InterPro" id="IPR000994">
    <property type="entry name" value="Pept_M24"/>
</dbReference>
<dbReference type="HAMAP" id="MF_01974">
    <property type="entry name" value="MetAP_1"/>
    <property type="match status" value="1"/>
</dbReference>
<dbReference type="AlphaFoldDB" id="A0A1G2H349"/>
<feature type="binding site" evidence="6">
    <location>
        <position position="173"/>
    </location>
    <ligand>
        <name>a divalent metal cation</name>
        <dbReference type="ChEBI" id="CHEBI:60240"/>
        <label>2</label>
        <note>catalytic</note>
    </ligand>
</feature>
<dbReference type="EC" id="3.4.11.18" evidence="6 7"/>
<evidence type="ECO:0000256" key="4">
    <source>
        <dbReference type="ARBA" id="ARBA00022723"/>
    </source>
</evidence>
<dbReference type="GO" id="GO:0006508">
    <property type="term" value="P:proteolysis"/>
    <property type="evidence" value="ECO:0007669"/>
    <property type="project" value="UniProtKB-KW"/>
</dbReference>
<proteinExistence type="inferred from homology"/>
<dbReference type="GO" id="GO:0046872">
    <property type="term" value="F:metal ion binding"/>
    <property type="evidence" value="ECO:0007669"/>
    <property type="project" value="UniProtKB-UniRule"/>
</dbReference>
<evidence type="ECO:0000259" key="8">
    <source>
        <dbReference type="Pfam" id="PF00557"/>
    </source>
</evidence>
<organism evidence="9 10">
    <name type="scientific">Candidatus Ryanbacteria bacterium RIFCSPLOWO2_12_FULL_47_9c</name>
    <dbReference type="NCBI Taxonomy" id="1802131"/>
    <lineage>
        <taxon>Bacteria</taxon>
        <taxon>Candidatus Ryaniibacteriota</taxon>
    </lineage>
</organism>
<dbReference type="CDD" id="cd01086">
    <property type="entry name" value="MetAP1"/>
    <property type="match status" value="1"/>
</dbReference>
<feature type="binding site" evidence="6">
    <location>
        <position position="82"/>
    </location>
    <ligand>
        <name>substrate</name>
    </ligand>
</feature>
<feature type="binding site" evidence="6">
    <location>
        <position position="237"/>
    </location>
    <ligand>
        <name>a divalent metal cation</name>
        <dbReference type="ChEBI" id="CHEBI:60240"/>
        <label>2</label>
        <note>catalytic</note>
    </ligand>
</feature>
<protein>
    <recommendedName>
        <fullName evidence="6 7">Methionine aminopeptidase</fullName>
        <shortName evidence="6">MAP</shortName>
        <shortName evidence="6">MetAP</shortName>
        <ecNumber evidence="6 7">3.4.11.18</ecNumber>
    </recommendedName>
    <alternativeName>
        <fullName evidence="6">Peptidase M</fullName>
    </alternativeName>
</protein>
<gene>
    <name evidence="6" type="primary">map</name>
    <name evidence="9" type="ORF">A3G60_03285</name>
</gene>
<feature type="binding site" evidence="6">
    <location>
        <position position="99"/>
    </location>
    <ligand>
        <name>a divalent metal cation</name>
        <dbReference type="ChEBI" id="CHEBI:60240"/>
        <label>1</label>
    </ligand>
</feature>
<evidence type="ECO:0000313" key="9">
    <source>
        <dbReference type="EMBL" id="OGZ56897.1"/>
    </source>
</evidence>
<feature type="binding site" evidence="6">
    <location>
        <position position="110"/>
    </location>
    <ligand>
        <name>a divalent metal cation</name>
        <dbReference type="ChEBI" id="CHEBI:60240"/>
        <label>1</label>
    </ligand>
</feature>
<accession>A0A1G2H349</accession>
<dbReference type="EMBL" id="MHOB01000040">
    <property type="protein sequence ID" value="OGZ56897.1"/>
    <property type="molecule type" value="Genomic_DNA"/>
</dbReference>
<reference evidence="9 10" key="1">
    <citation type="journal article" date="2016" name="Nat. Commun.">
        <title>Thousands of microbial genomes shed light on interconnected biogeochemical processes in an aquifer system.</title>
        <authorList>
            <person name="Anantharaman K."/>
            <person name="Brown C.T."/>
            <person name="Hug L.A."/>
            <person name="Sharon I."/>
            <person name="Castelle C.J."/>
            <person name="Probst A.J."/>
            <person name="Thomas B.C."/>
            <person name="Singh A."/>
            <person name="Wilkins M.J."/>
            <person name="Karaoz U."/>
            <person name="Brodie E.L."/>
            <person name="Williams K.H."/>
            <person name="Hubbard S.S."/>
            <person name="Banfield J.F."/>
        </authorList>
    </citation>
    <scope>NUCLEOTIDE SEQUENCE [LARGE SCALE GENOMIC DNA]</scope>
</reference>
<dbReference type="GO" id="GO:0004239">
    <property type="term" value="F:initiator methionyl aminopeptidase activity"/>
    <property type="evidence" value="ECO:0007669"/>
    <property type="project" value="UniProtKB-UniRule"/>
</dbReference>
<keyword evidence="2 6" id="KW-0031">Aminopeptidase</keyword>
<dbReference type="GO" id="GO:0070006">
    <property type="term" value="F:metalloaminopeptidase activity"/>
    <property type="evidence" value="ECO:0007669"/>
    <property type="project" value="UniProtKB-UniRule"/>
</dbReference>
<dbReference type="Proteomes" id="UP000178996">
    <property type="component" value="Unassembled WGS sequence"/>
</dbReference>
<evidence type="ECO:0000256" key="6">
    <source>
        <dbReference type="HAMAP-Rule" id="MF_01974"/>
    </source>
</evidence>
<comment type="similarity">
    <text evidence="6">Belongs to the peptidase M24A family. Methionine aminopeptidase type 1 subfamily.</text>
</comment>
<dbReference type="InterPro" id="IPR001714">
    <property type="entry name" value="Pept_M24_MAP"/>
</dbReference>
<dbReference type="PANTHER" id="PTHR43330">
    <property type="entry name" value="METHIONINE AMINOPEPTIDASE"/>
    <property type="match status" value="1"/>
</dbReference>
<name>A0A1G2H349_9BACT</name>
<comment type="caution">
    <text evidence="9">The sequence shown here is derived from an EMBL/GenBank/DDBJ whole genome shotgun (WGS) entry which is preliminary data.</text>
</comment>
<keyword evidence="4 6" id="KW-0479">Metal-binding</keyword>
<dbReference type="PANTHER" id="PTHR43330:SF17">
    <property type="entry name" value="METHIONINE AMINOPEPTIDASE"/>
    <property type="match status" value="1"/>
</dbReference>
<evidence type="ECO:0000256" key="2">
    <source>
        <dbReference type="ARBA" id="ARBA00022438"/>
    </source>
</evidence>
<comment type="cofactor">
    <cofactor evidence="6">
        <name>Co(2+)</name>
        <dbReference type="ChEBI" id="CHEBI:48828"/>
    </cofactor>
    <cofactor evidence="6">
        <name>Zn(2+)</name>
        <dbReference type="ChEBI" id="CHEBI:29105"/>
    </cofactor>
    <cofactor evidence="6">
        <name>Mn(2+)</name>
        <dbReference type="ChEBI" id="CHEBI:29035"/>
    </cofactor>
    <cofactor evidence="6">
        <name>Fe(2+)</name>
        <dbReference type="ChEBI" id="CHEBI:29033"/>
    </cofactor>
    <text evidence="6">Binds 2 divalent metal cations per subunit. Has a high-affinity and a low affinity metal-binding site. The true nature of the physiological cofactor is under debate. The enzyme is active with cobalt, zinc, manganese or divalent iron ions. Most likely, methionine aminopeptidases function as mononuclear Fe(2+)-metalloproteases under physiological conditions, and the catalytically relevant metal-binding site has been assigned to the histidine-containing high-affinity site.</text>
</comment>
<dbReference type="Gene3D" id="3.90.230.10">
    <property type="entry name" value="Creatinase/methionine aminopeptidase superfamily"/>
    <property type="match status" value="1"/>
</dbReference>
<evidence type="ECO:0000256" key="1">
    <source>
        <dbReference type="ARBA" id="ARBA00002521"/>
    </source>
</evidence>
<evidence type="ECO:0000256" key="7">
    <source>
        <dbReference type="RuleBase" id="RU003653"/>
    </source>
</evidence>
<dbReference type="SUPFAM" id="SSF55920">
    <property type="entry name" value="Creatinase/aminopeptidase"/>
    <property type="match status" value="1"/>
</dbReference>
<keyword evidence="3 6" id="KW-0645">Protease</keyword>
<keyword evidence="5 6" id="KW-0378">Hydrolase</keyword>
<dbReference type="InterPro" id="IPR036005">
    <property type="entry name" value="Creatinase/aminopeptidase-like"/>
</dbReference>
<comment type="catalytic activity">
    <reaction evidence="6 7">
        <text>Release of N-terminal amino acids, preferentially methionine, from peptides and arylamides.</text>
        <dbReference type="EC" id="3.4.11.18"/>
    </reaction>
</comment>
<dbReference type="GO" id="GO:0005829">
    <property type="term" value="C:cytosol"/>
    <property type="evidence" value="ECO:0007669"/>
    <property type="project" value="TreeGrafter"/>
</dbReference>
<feature type="binding site" evidence="6">
    <location>
        <position position="237"/>
    </location>
    <ligand>
        <name>a divalent metal cation</name>
        <dbReference type="ChEBI" id="CHEBI:60240"/>
        <label>1</label>
    </ligand>
</feature>
<feature type="binding site" evidence="6">
    <location>
        <position position="180"/>
    </location>
    <ligand>
        <name>substrate</name>
    </ligand>
</feature>
<feature type="domain" description="Peptidase M24" evidence="8">
    <location>
        <begin position="11"/>
        <end position="244"/>
    </location>
</feature>
<feature type="binding site" evidence="6">
    <location>
        <position position="110"/>
    </location>
    <ligand>
        <name>a divalent metal cation</name>
        <dbReference type="ChEBI" id="CHEBI:60240"/>
        <label>2</label>
        <note>catalytic</note>
    </ligand>
</feature>
<sequence length="253" mass="27315">MIVRSEKHIESLREGGRKLASILSSVACCLAPEISTIELDTYAFELIKKVGGTPSFKGYRIPGAKQPYPATLCVSVNDEVVHGIPGKRTLRDGDIVGLDIGMKYKGFFTDTAITVGIGRIAPESERLLAVTKKALNIGIAEARTGRRVGDIGAAIQQYVEGERLSVVRELVGHGVGKAVHEEPEVPNWGAHKTGPEIVEGMVLALEPMVTLGSPRVRVSRDGWTWRTIDGSLAAHFEHTILITKEGAEIITLT</sequence>
<comment type="subunit">
    <text evidence="6">Monomer.</text>
</comment>
<dbReference type="NCBIfam" id="TIGR00500">
    <property type="entry name" value="met_pdase_I"/>
    <property type="match status" value="1"/>
</dbReference>
<evidence type="ECO:0000313" key="10">
    <source>
        <dbReference type="Proteomes" id="UP000178996"/>
    </source>
</evidence>
<evidence type="ECO:0000256" key="5">
    <source>
        <dbReference type="ARBA" id="ARBA00022801"/>
    </source>
</evidence>
<comment type="function">
    <text evidence="1 6">Removes the N-terminal methionine from nascent proteins. The N-terminal methionine is often cleaved when the second residue in the primary sequence is small and uncharged (Met-Ala-, Cys, Gly, Pro, Ser, Thr, or Val). Requires deformylation of the N(alpha)-formylated initiator methionine before it can be hydrolyzed.</text>
</comment>
<dbReference type="InterPro" id="IPR002467">
    <property type="entry name" value="Pept_M24A_MAP1"/>
</dbReference>
<dbReference type="Pfam" id="PF00557">
    <property type="entry name" value="Peptidase_M24"/>
    <property type="match status" value="1"/>
</dbReference>